<evidence type="ECO:0000313" key="4">
    <source>
        <dbReference type="Proteomes" id="UP000003374"/>
    </source>
</evidence>
<feature type="coiled-coil region" evidence="1">
    <location>
        <begin position="402"/>
        <end position="429"/>
    </location>
</feature>
<reference evidence="3 4" key="1">
    <citation type="submission" date="2006-02" db="EMBL/GenBank/DDBJ databases">
        <authorList>
            <person name="Waterbury J."/>
            <person name="Ferriera S."/>
            <person name="Johnson J."/>
            <person name="Kravitz S."/>
            <person name="Halpern A."/>
            <person name="Remington K."/>
            <person name="Beeson K."/>
            <person name="Tran B."/>
            <person name="Rogers Y.-H."/>
            <person name="Friedman R."/>
            <person name="Venter J.C."/>
        </authorList>
    </citation>
    <scope>NUCLEOTIDE SEQUENCE [LARGE SCALE GENOMIC DNA]</scope>
    <source>
        <strain evidence="3 4">Nb-231</strain>
    </source>
</reference>
<keyword evidence="4" id="KW-1185">Reference proteome</keyword>
<evidence type="ECO:0000256" key="1">
    <source>
        <dbReference type="SAM" id="Coils"/>
    </source>
</evidence>
<dbReference type="InterPro" id="IPR007139">
    <property type="entry name" value="DUF349"/>
</dbReference>
<dbReference type="Pfam" id="PF03993">
    <property type="entry name" value="DUF349"/>
    <property type="match status" value="3"/>
</dbReference>
<dbReference type="RefSeq" id="WP_004998989.1">
    <property type="nucleotide sequence ID" value="NZ_CH672427.1"/>
</dbReference>
<accession>A4BRW7</accession>
<dbReference type="Proteomes" id="UP000003374">
    <property type="component" value="Unassembled WGS sequence"/>
</dbReference>
<sequence length="916" mass="102999">MWFDRFRRPGWQHRNPKVRQAAAANLATADPGEYATLVSLAVSDPAPAVRATAVKRLVVLETLCQCAQQDTDAAVREAAQARYCQLLAEGCEALDYPSREIALRACQDAGVLAQVARFGREAAIRLAALERLDDPLVLEEIINTDAVARVRRFAVERVRDEAVLARVERRRRRTDRRVARLARERLDELCRQRARLEAVERERAAVVTALEALAEHSRSSAVDAERQRLLNRWKTHDGGAPPELQQRLATALNALDNALPPEADDAPLPLSERSPEADVDAQREQAAPLESVLEAITASLEPTSEAVVQVQSLLVGTSDESAVEFKGRVAQARAWLDAARRYLEERMALEAALTGGTEVDLAALQVLEQRIAWPDDCPVPILLQEGRRLAAAHQSNKQNQRQRERKVRIEELQRQLDELEAALSEGYLRPARRLLQRVEQLARGMAGSLPAQLERRLRHATVQVAELRDWRRFAVLPKQEALCRAMEALLAENPDLSPPERARRVRDLQSEWKATGGSDSTRSRVLWERFSGAADRAFEPCRAWFEAETQRRKLNLIERERICGQLAEFVEQADWDAIAGNTLEQIRATARDEWRHFGPVERAQSGTLHERFEALMTTLTQHIEIKRAAYRACKAELVGKARALLDHDDLEAAAEQAKHLQQEWKALGPARPADRILWKAFRAACDELFSKRDTQRERRRSRRTWLLEEAALICAQLETLAGTDGPVDRNALRREADRLQSAFQALGLPQGRDGQALRKRLAAVDEALAERLQRLETTTARRQLAELKRLAELSRAWEMGTAGPVSSADLMELPKWSLGPLQQRWAAVESGKPKPPDPETARRICVRLEILAGIDSPPVDGTLRLELQVERLSEGLGRGKELLRCQEAQRLAAQWYGLPGGEALQERVDAALDRLF</sequence>
<gene>
    <name evidence="3" type="ORF">NB231_01009</name>
</gene>
<dbReference type="eggNOG" id="COG1196">
    <property type="taxonomic scope" value="Bacteria"/>
</dbReference>
<protein>
    <recommendedName>
        <fullName evidence="5">DUF349 domain-containing protein</fullName>
    </recommendedName>
</protein>
<dbReference type="EMBL" id="AAOF01000008">
    <property type="protein sequence ID" value="EAR21446.1"/>
    <property type="molecule type" value="Genomic_DNA"/>
</dbReference>
<name>A4BRW7_9GAMM</name>
<dbReference type="STRING" id="314278.NB231_01009"/>
<comment type="caution">
    <text evidence="3">The sequence shown here is derived from an EMBL/GenBank/DDBJ whole genome shotgun (WGS) entry which is preliminary data.</text>
</comment>
<feature type="region of interest" description="Disordered" evidence="2">
    <location>
        <begin position="258"/>
        <end position="278"/>
    </location>
</feature>
<keyword evidence="1" id="KW-0175">Coiled coil</keyword>
<proteinExistence type="predicted"/>
<evidence type="ECO:0000256" key="2">
    <source>
        <dbReference type="SAM" id="MobiDB-lite"/>
    </source>
</evidence>
<organism evidence="3 4">
    <name type="scientific">Nitrococcus mobilis Nb-231</name>
    <dbReference type="NCBI Taxonomy" id="314278"/>
    <lineage>
        <taxon>Bacteria</taxon>
        <taxon>Pseudomonadati</taxon>
        <taxon>Pseudomonadota</taxon>
        <taxon>Gammaproteobacteria</taxon>
        <taxon>Chromatiales</taxon>
        <taxon>Ectothiorhodospiraceae</taxon>
        <taxon>Nitrococcus</taxon>
    </lineage>
</organism>
<dbReference type="HOGENOM" id="CLU_013017_0_0_6"/>
<feature type="coiled-coil region" evidence="1">
    <location>
        <begin position="164"/>
        <end position="199"/>
    </location>
</feature>
<dbReference type="AlphaFoldDB" id="A4BRW7"/>
<evidence type="ECO:0000313" key="3">
    <source>
        <dbReference type="EMBL" id="EAR21446.1"/>
    </source>
</evidence>
<evidence type="ECO:0008006" key="5">
    <source>
        <dbReference type="Google" id="ProtNLM"/>
    </source>
</evidence>
<feature type="compositionally biased region" description="Low complexity" evidence="2">
    <location>
        <begin position="258"/>
        <end position="270"/>
    </location>
</feature>
<dbReference type="OrthoDB" id="5523335at2"/>